<dbReference type="EMBL" id="CYPR01000162">
    <property type="protein sequence ID" value="CUH39760.1"/>
    <property type="molecule type" value="Genomic_DNA"/>
</dbReference>
<evidence type="ECO:0000256" key="13">
    <source>
        <dbReference type="ARBA" id="ARBA00042443"/>
    </source>
</evidence>
<evidence type="ECO:0000256" key="4">
    <source>
        <dbReference type="ARBA" id="ARBA00022618"/>
    </source>
</evidence>
<evidence type="ECO:0000256" key="3">
    <source>
        <dbReference type="ARBA" id="ARBA00022490"/>
    </source>
</evidence>
<dbReference type="InterPro" id="IPR036968">
    <property type="entry name" value="Enolpyruvate_Tfrase_sf"/>
</dbReference>
<dbReference type="GO" id="GO:0009252">
    <property type="term" value="P:peptidoglycan biosynthetic process"/>
    <property type="evidence" value="ECO:0007669"/>
    <property type="project" value="UniProtKB-KW"/>
</dbReference>
<keyword evidence="5 17" id="KW-0808">Transferase</keyword>
<dbReference type="Gene3D" id="3.65.10.10">
    <property type="entry name" value="Enolpyruvate transferase domain"/>
    <property type="match status" value="2"/>
</dbReference>
<keyword evidence="4" id="KW-0132">Cell division</keyword>
<keyword evidence="18" id="KW-1185">Reference proteome</keyword>
<dbReference type="PANTHER" id="PTHR43783:SF1">
    <property type="entry name" value="UDP-N-ACETYLGLUCOSAMINE 1-CARBOXYVINYLTRANSFERASE"/>
    <property type="match status" value="1"/>
</dbReference>
<evidence type="ECO:0000256" key="11">
    <source>
        <dbReference type="ARBA" id="ARBA00039108"/>
    </source>
</evidence>
<keyword evidence="7" id="KW-0573">Peptidoglycan synthesis</keyword>
<dbReference type="GO" id="GO:0005737">
    <property type="term" value="C:cytoplasm"/>
    <property type="evidence" value="ECO:0007669"/>
    <property type="project" value="UniProtKB-SubCell"/>
</dbReference>
<dbReference type="GO" id="GO:0071555">
    <property type="term" value="P:cell wall organization"/>
    <property type="evidence" value="ECO:0007669"/>
    <property type="project" value="UniProtKB-KW"/>
</dbReference>
<dbReference type="STRING" id="313367.JSE7799_02488"/>
<dbReference type="Proteomes" id="UP000049455">
    <property type="component" value="Unassembled WGS sequence"/>
</dbReference>
<dbReference type="PANTHER" id="PTHR43783">
    <property type="entry name" value="UDP-N-ACETYLGLUCOSAMINE 1-CARBOXYVINYLTRANSFERASE"/>
    <property type="match status" value="1"/>
</dbReference>
<dbReference type="RefSeq" id="WP_055663909.1">
    <property type="nucleotide sequence ID" value="NZ_CYPR01000162.1"/>
</dbReference>
<comment type="pathway">
    <text evidence="2">Cell wall biogenesis; peptidoglycan biosynthesis.</text>
</comment>
<sequence>MTDLVVNGGRPLNGTLRPNGNKNAVLPMLCATLLTDAPVRLSNVPDITDLEKFIEYFRSIGSDVAHDQQAATLTVRHPTTLTDDAIERLPLRIRSAIMLLAPILLRHGHLRFDVDAKGCALGIREIDPHIAILRTFGAEMAPGDAVDLTLRDRPAAQAIWAEYASVTATETFLLIASMAEGTSVLTNAASEPHVQALCHMLVEMGATIDGIGTSRLSVTGAATLGGADRRVPDDHHEVATFLALGGVSGGRVTVETDILGEMPLILDQFAKLGLQFETTPDSVTVTGWTREVTQPLTAQMTPKIEAAPWPYFPADLLPQAIGVSVGCRGDVMFWNKVYEGAMGWSAELGKFGVRCHLSDPHRLIVFGESRLKPAEVEAPYIIRVVVGLLIAAIQIDGTSRILNADPIRRAHPRFIENLTALGADIRWE</sequence>
<evidence type="ECO:0000256" key="2">
    <source>
        <dbReference type="ARBA" id="ARBA00004752"/>
    </source>
</evidence>
<evidence type="ECO:0000256" key="10">
    <source>
        <dbReference type="ARBA" id="ARBA00038367"/>
    </source>
</evidence>
<dbReference type="AlphaFoldDB" id="A0A0M7BAJ9"/>
<proteinExistence type="inferred from homology"/>
<evidence type="ECO:0000256" key="7">
    <source>
        <dbReference type="ARBA" id="ARBA00022984"/>
    </source>
</evidence>
<name>A0A0M7BAJ9_9RHOB</name>
<dbReference type="GO" id="GO:0008760">
    <property type="term" value="F:UDP-N-acetylglucosamine 1-carboxyvinyltransferase activity"/>
    <property type="evidence" value="ECO:0007669"/>
    <property type="project" value="UniProtKB-EC"/>
</dbReference>
<dbReference type="InterPro" id="IPR013792">
    <property type="entry name" value="RNA3'P_cycl/enolpyr_Trfase_a/b"/>
</dbReference>
<accession>A0A0M7BAJ9</accession>
<dbReference type="GO" id="GO:0008360">
    <property type="term" value="P:regulation of cell shape"/>
    <property type="evidence" value="ECO:0007669"/>
    <property type="project" value="UniProtKB-KW"/>
</dbReference>
<comment type="similarity">
    <text evidence="10">Belongs to the EPSP synthase family. MurA subfamily.</text>
</comment>
<evidence type="ECO:0000256" key="12">
    <source>
        <dbReference type="ARBA" id="ARBA00039754"/>
    </source>
</evidence>
<evidence type="ECO:0000313" key="17">
    <source>
        <dbReference type="EMBL" id="CUH39760.1"/>
    </source>
</evidence>
<dbReference type="EC" id="2.5.1.7" evidence="11"/>
<evidence type="ECO:0000256" key="9">
    <source>
        <dbReference type="ARBA" id="ARBA00023316"/>
    </source>
</evidence>
<dbReference type="InterPro" id="IPR001986">
    <property type="entry name" value="Enolpyruvate_Tfrase_dom"/>
</dbReference>
<dbReference type="Pfam" id="PF00275">
    <property type="entry name" value="EPSP_synthase"/>
    <property type="match status" value="1"/>
</dbReference>
<protein>
    <recommendedName>
        <fullName evidence="12">UDP-N-acetylglucosamine 1-carboxyvinyltransferase</fullName>
        <ecNumber evidence="11">2.5.1.7</ecNumber>
    </recommendedName>
    <alternativeName>
        <fullName evidence="13">Enoylpyruvate transferase</fullName>
    </alternativeName>
    <alternativeName>
        <fullName evidence="14">UDP-N-acetylglucosamine enolpyruvyl transferase</fullName>
    </alternativeName>
</protein>
<dbReference type="SUPFAM" id="SSF55205">
    <property type="entry name" value="EPT/RTPC-like"/>
    <property type="match status" value="1"/>
</dbReference>
<dbReference type="NCBIfam" id="NF006873">
    <property type="entry name" value="PRK09369.1"/>
    <property type="match status" value="1"/>
</dbReference>
<evidence type="ECO:0000256" key="1">
    <source>
        <dbReference type="ARBA" id="ARBA00004496"/>
    </source>
</evidence>
<dbReference type="GO" id="GO:0051301">
    <property type="term" value="P:cell division"/>
    <property type="evidence" value="ECO:0007669"/>
    <property type="project" value="UniProtKB-KW"/>
</dbReference>
<evidence type="ECO:0000313" key="18">
    <source>
        <dbReference type="Proteomes" id="UP000049455"/>
    </source>
</evidence>
<reference evidence="17 18" key="1">
    <citation type="submission" date="2015-09" db="EMBL/GenBank/DDBJ databases">
        <authorList>
            <person name="Jackson K.R."/>
            <person name="Lunt B.L."/>
            <person name="Fisher J.N.B."/>
            <person name="Gardner A.V."/>
            <person name="Bailey M.E."/>
            <person name="Deus L.M."/>
            <person name="Earl A.S."/>
            <person name="Gibby P.D."/>
            <person name="Hartmann K.A."/>
            <person name="Liu J.E."/>
            <person name="Manci A.M."/>
            <person name="Nielsen D.A."/>
            <person name="Solomon M.B."/>
            <person name="Breakwell D.P."/>
            <person name="Burnett S.H."/>
            <person name="Grose J.H."/>
        </authorList>
    </citation>
    <scope>NUCLEOTIDE SEQUENCE [LARGE SCALE GENOMIC DNA]</scope>
    <source>
        <strain evidence="17 18">CECT 7799</strain>
    </source>
</reference>
<gene>
    <name evidence="17" type="primary">murAA</name>
    <name evidence="17" type="ORF">JSE7799_02488</name>
</gene>
<evidence type="ECO:0000256" key="14">
    <source>
        <dbReference type="ARBA" id="ARBA00042842"/>
    </source>
</evidence>
<organism evidence="17 18">
    <name type="scientific">Jannaschia seosinensis</name>
    <dbReference type="NCBI Taxonomy" id="313367"/>
    <lineage>
        <taxon>Bacteria</taxon>
        <taxon>Pseudomonadati</taxon>
        <taxon>Pseudomonadota</taxon>
        <taxon>Alphaproteobacteria</taxon>
        <taxon>Rhodobacterales</taxon>
        <taxon>Roseobacteraceae</taxon>
        <taxon>Jannaschia</taxon>
    </lineage>
</organism>
<dbReference type="OrthoDB" id="9803760at2"/>
<evidence type="ECO:0000256" key="6">
    <source>
        <dbReference type="ARBA" id="ARBA00022960"/>
    </source>
</evidence>
<evidence type="ECO:0000256" key="5">
    <source>
        <dbReference type="ARBA" id="ARBA00022679"/>
    </source>
</evidence>
<comment type="subcellular location">
    <subcellularLocation>
        <location evidence="1">Cytoplasm</location>
    </subcellularLocation>
</comment>
<comment type="catalytic activity">
    <reaction evidence="15">
        <text>phosphoenolpyruvate + UDP-N-acetyl-alpha-D-glucosamine = UDP-N-acetyl-3-O-(1-carboxyvinyl)-alpha-D-glucosamine + phosphate</text>
        <dbReference type="Rhea" id="RHEA:18681"/>
        <dbReference type="ChEBI" id="CHEBI:43474"/>
        <dbReference type="ChEBI" id="CHEBI:57705"/>
        <dbReference type="ChEBI" id="CHEBI:58702"/>
        <dbReference type="ChEBI" id="CHEBI:68483"/>
        <dbReference type="EC" id="2.5.1.7"/>
    </reaction>
</comment>
<keyword evidence="9" id="KW-0961">Cell wall biogenesis/degradation</keyword>
<evidence type="ECO:0000259" key="16">
    <source>
        <dbReference type="Pfam" id="PF00275"/>
    </source>
</evidence>
<keyword evidence="3" id="KW-0963">Cytoplasm</keyword>
<feature type="domain" description="Enolpyruvate transferase" evidence="16">
    <location>
        <begin position="7"/>
        <end position="418"/>
    </location>
</feature>
<evidence type="ECO:0000256" key="8">
    <source>
        <dbReference type="ARBA" id="ARBA00023306"/>
    </source>
</evidence>
<keyword evidence="8" id="KW-0131">Cell cycle</keyword>
<evidence type="ECO:0000256" key="15">
    <source>
        <dbReference type="ARBA" id="ARBA00047527"/>
    </source>
</evidence>
<keyword evidence="6" id="KW-0133">Cell shape</keyword>
<dbReference type="InterPro" id="IPR050068">
    <property type="entry name" value="MurA_subfamily"/>
</dbReference>